<protein>
    <recommendedName>
        <fullName evidence="2">Pyridoxal phosphate homeostasis protein</fullName>
        <shortName evidence="2">PLP homeostasis protein</shortName>
    </recommendedName>
</protein>
<dbReference type="PIRSF" id="PIRSF004848">
    <property type="entry name" value="YBL036c_PLPDEIII"/>
    <property type="match status" value="1"/>
</dbReference>
<comment type="similarity">
    <text evidence="2 3">Belongs to the pyridoxal phosphate-binding protein YggS/PROSC family.</text>
</comment>
<dbReference type="HAMAP" id="MF_02087">
    <property type="entry name" value="PLP_homeostasis"/>
    <property type="match status" value="1"/>
</dbReference>
<reference evidence="5" key="1">
    <citation type="submission" date="2022-08" db="EMBL/GenBank/DDBJ databases">
        <title>Microvirga terrae sp. nov., isolated from soil.</title>
        <authorList>
            <person name="Kim K.H."/>
            <person name="Seo Y.L."/>
            <person name="Kim J.M."/>
            <person name="Lee J.K."/>
            <person name="Han D.M."/>
            <person name="Jeon C.O."/>
        </authorList>
    </citation>
    <scope>NUCLEOTIDE SEQUENCE</scope>
    <source>
        <strain evidence="5">R24</strain>
    </source>
</reference>
<gene>
    <name evidence="5" type="ORF">HPT29_004775</name>
</gene>
<dbReference type="CDD" id="cd00635">
    <property type="entry name" value="PLPDE_III_YBL036c_like"/>
    <property type="match status" value="1"/>
</dbReference>
<proteinExistence type="inferred from homology"/>
<dbReference type="SUPFAM" id="SSF51419">
    <property type="entry name" value="PLP-binding barrel"/>
    <property type="match status" value="1"/>
</dbReference>
<dbReference type="PANTHER" id="PTHR10146:SF14">
    <property type="entry name" value="PYRIDOXAL PHOSPHATE HOMEOSTASIS PROTEIN"/>
    <property type="match status" value="1"/>
</dbReference>
<sequence>MTDDRMPLSPDDIQRFGSDPLSSFRANLAAVEERIARACARAGRDRPSVRLLPVTKTVPAHILRLAFEAGIHSFGENRIQEAVSKREALGDLAIDWSIVGHLQTNKVKVLTRFAREFHALDSLRRADLLNERLEREDRFLDVFVQVNTSGEESKFGLHPDALLPFVDTLKSFPRLKPRGLMTLALFSSDMAKVRPCFTLLRRLRDEVVRHDAKLTELSMGMSGDYEEAIEEGATVVRVGQAIFGKRPTPDGHYWPGFAGSAQPT</sequence>
<evidence type="ECO:0000256" key="1">
    <source>
        <dbReference type="ARBA" id="ARBA00022898"/>
    </source>
</evidence>
<dbReference type="NCBIfam" id="TIGR00044">
    <property type="entry name" value="YggS family pyridoxal phosphate-dependent enzyme"/>
    <property type="match status" value="1"/>
</dbReference>
<dbReference type="PANTHER" id="PTHR10146">
    <property type="entry name" value="PROLINE SYNTHETASE CO-TRANSCRIBED BACTERIAL HOMOLOG PROTEIN"/>
    <property type="match status" value="1"/>
</dbReference>
<dbReference type="EMBL" id="CP102845">
    <property type="protein sequence ID" value="UVF20462.1"/>
    <property type="molecule type" value="Genomic_DNA"/>
</dbReference>
<keyword evidence="6" id="KW-1185">Reference proteome</keyword>
<dbReference type="InterPro" id="IPR029066">
    <property type="entry name" value="PLP-binding_barrel"/>
</dbReference>
<dbReference type="RefSeq" id="WP_259060477.1">
    <property type="nucleotide sequence ID" value="NZ_CP102845.1"/>
</dbReference>
<dbReference type="Proteomes" id="UP001017257">
    <property type="component" value="Chromosome"/>
</dbReference>
<feature type="modified residue" description="N6-(pyridoxal phosphate)lysine" evidence="2">
    <location>
        <position position="56"/>
    </location>
</feature>
<evidence type="ECO:0000256" key="3">
    <source>
        <dbReference type="RuleBase" id="RU004514"/>
    </source>
</evidence>
<evidence type="ECO:0000259" key="4">
    <source>
        <dbReference type="Pfam" id="PF01168"/>
    </source>
</evidence>
<feature type="domain" description="Alanine racemase N-terminal" evidence="4">
    <location>
        <begin position="27"/>
        <end position="247"/>
    </location>
</feature>
<dbReference type="InterPro" id="IPR011078">
    <property type="entry name" value="PyrdxlP_homeostasis"/>
</dbReference>
<evidence type="ECO:0000313" key="6">
    <source>
        <dbReference type="Proteomes" id="UP001017257"/>
    </source>
</evidence>
<name>A0ABY5RUH7_9HYPH</name>
<evidence type="ECO:0000256" key="2">
    <source>
        <dbReference type="HAMAP-Rule" id="MF_02087"/>
    </source>
</evidence>
<dbReference type="Gene3D" id="3.20.20.10">
    <property type="entry name" value="Alanine racemase"/>
    <property type="match status" value="1"/>
</dbReference>
<organism evidence="5 6">
    <name type="scientific">Microvirga terrae</name>
    <dbReference type="NCBI Taxonomy" id="2740529"/>
    <lineage>
        <taxon>Bacteria</taxon>
        <taxon>Pseudomonadati</taxon>
        <taxon>Pseudomonadota</taxon>
        <taxon>Alphaproteobacteria</taxon>
        <taxon>Hyphomicrobiales</taxon>
        <taxon>Methylobacteriaceae</taxon>
        <taxon>Microvirga</taxon>
    </lineage>
</organism>
<comment type="function">
    <text evidence="2">Pyridoxal 5'-phosphate (PLP)-binding protein, which is involved in PLP homeostasis.</text>
</comment>
<dbReference type="Pfam" id="PF01168">
    <property type="entry name" value="Ala_racemase_N"/>
    <property type="match status" value="1"/>
</dbReference>
<dbReference type="InterPro" id="IPR001608">
    <property type="entry name" value="Ala_racemase_N"/>
</dbReference>
<accession>A0ABY5RUH7</accession>
<keyword evidence="1 2" id="KW-0663">Pyridoxal phosphate</keyword>
<evidence type="ECO:0000313" key="5">
    <source>
        <dbReference type="EMBL" id="UVF20462.1"/>
    </source>
</evidence>